<feature type="binding site" evidence="6">
    <location>
        <position position="59"/>
    </location>
    <ligand>
        <name>Mg(2+)</name>
        <dbReference type="ChEBI" id="CHEBI:18420"/>
    </ligand>
</feature>
<sequence>MKVIFNADDFGLTHGVNQGIKEAHTQGVVNSTTLMVGMDTDKEAVEMAKQLPDLKVGIHLRFTAGKPLTGSQNLQGDDGLFPKQPDFWPRRDFDAEAIEKEVRAQLEYFDQLGLDLSHIDSHHHAHGHPQILPIVENIAKERGVPLRAQTVENCRYQFTEKFFDKTVELDALLTLVSSYQDRCDVLEVMCHPAHVDEHLKQISSYALQREKELSVLTDPRLKASLKDMGIEVSDYSAVL</sequence>
<evidence type="ECO:0000256" key="6">
    <source>
        <dbReference type="HAMAP-Rule" id="MF_01246"/>
    </source>
</evidence>
<evidence type="ECO:0000256" key="5">
    <source>
        <dbReference type="ARBA" id="ARBA00023277"/>
    </source>
</evidence>
<keyword evidence="5 6" id="KW-0119">Carbohydrate metabolism</keyword>
<dbReference type="GO" id="GO:0000272">
    <property type="term" value="P:polysaccharide catabolic process"/>
    <property type="evidence" value="ECO:0007669"/>
    <property type="project" value="InterPro"/>
</dbReference>
<keyword evidence="2 6" id="KW-0479">Metal-binding</keyword>
<dbReference type="InterPro" id="IPR022948">
    <property type="entry name" value="COD_ChbG_bac"/>
</dbReference>
<dbReference type="CDD" id="cd10803">
    <property type="entry name" value="YdjC_EF3048_like"/>
    <property type="match status" value="1"/>
</dbReference>
<accession>A0AAV2VIZ3</accession>
<evidence type="ECO:0000256" key="3">
    <source>
        <dbReference type="ARBA" id="ARBA00022801"/>
    </source>
</evidence>
<reference evidence="7 8" key="1">
    <citation type="journal article" date="2013" name="ISME J.">
        <title>Comparative genomics of pathogenic lineages of Vibrio nigripulchritudo identifies virulence-associated traits.</title>
        <authorList>
            <person name="Goudenege D."/>
            <person name="Labreuche Y."/>
            <person name="Krin E."/>
            <person name="Ansquer D."/>
            <person name="Mangenot S."/>
            <person name="Calteau A."/>
            <person name="Medigue C."/>
            <person name="Mazel D."/>
            <person name="Polz M.F."/>
            <person name="Le Roux F."/>
        </authorList>
    </citation>
    <scope>NUCLEOTIDE SEQUENCE [LARGE SCALE GENOMIC DNA]</scope>
    <source>
        <strain evidence="7 8">SOn1</strain>
    </source>
</reference>
<dbReference type="GO" id="GO:0019213">
    <property type="term" value="F:deacetylase activity"/>
    <property type="evidence" value="ECO:0007669"/>
    <property type="project" value="TreeGrafter"/>
</dbReference>
<dbReference type="EC" id="3.5.1.-" evidence="6"/>
<comment type="cofactor">
    <cofactor evidence="1 6">
        <name>Mg(2+)</name>
        <dbReference type="ChEBI" id="CHEBI:18420"/>
    </cofactor>
</comment>
<comment type="function">
    <text evidence="6">Probably catalyzes the deacetylation of acetylated carbohydrates an important step in the degradation of oligosaccharides.</text>
</comment>
<dbReference type="GO" id="GO:0046872">
    <property type="term" value="F:metal ion binding"/>
    <property type="evidence" value="ECO:0007669"/>
    <property type="project" value="UniProtKB-KW"/>
</dbReference>
<dbReference type="SUPFAM" id="SSF88713">
    <property type="entry name" value="Glycoside hydrolase/deacetylase"/>
    <property type="match status" value="1"/>
</dbReference>
<comment type="similarity">
    <text evidence="6">Belongs to the YdjC deacetylase family.</text>
</comment>
<dbReference type="InterPro" id="IPR011330">
    <property type="entry name" value="Glyco_hydro/deAcase_b/a-brl"/>
</dbReference>
<evidence type="ECO:0000313" key="8">
    <source>
        <dbReference type="Proteomes" id="UP000018211"/>
    </source>
</evidence>
<comment type="caution">
    <text evidence="7">The sequence shown here is derived from an EMBL/GenBank/DDBJ whole genome shotgun (WGS) entry which is preliminary data.</text>
</comment>
<comment type="subunit">
    <text evidence="6">Homodimer.</text>
</comment>
<dbReference type="AlphaFoldDB" id="A0AAV2VIZ3"/>
<dbReference type="NCBIfam" id="NF002559">
    <property type="entry name" value="PRK02134.1"/>
    <property type="match status" value="1"/>
</dbReference>
<evidence type="ECO:0000313" key="7">
    <source>
        <dbReference type="EMBL" id="CCO44481.1"/>
    </source>
</evidence>
<dbReference type="HAMAP" id="MF_01246">
    <property type="entry name" value="COD"/>
    <property type="match status" value="1"/>
</dbReference>
<dbReference type="EMBL" id="CAOF01000019">
    <property type="protein sequence ID" value="CCO44481.1"/>
    <property type="molecule type" value="Genomic_DNA"/>
</dbReference>
<dbReference type="InterPro" id="IPR006879">
    <property type="entry name" value="YdjC-like"/>
</dbReference>
<dbReference type="PANTHER" id="PTHR31609:SF1">
    <property type="entry name" value="CARBOHYDRATE DEACETYLASE"/>
    <property type="match status" value="1"/>
</dbReference>
<proteinExistence type="inferred from homology"/>
<feature type="binding site" evidence="6">
    <location>
        <position position="122"/>
    </location>
    <ligand>
        <name>Mg(2+)</name>
        <dbReference type="ChEBI" id="CHEBI:18420"/>
    </ligand>
</feature>
<organism evidence="7 8">
    <name type="scientific">Vibrio nigripulchritudo SOn1</name>
    <dbReference type="NCBI Taxonomy" id="1238450"/>
    <lineage>
        <taxon>Bacteria</taxon>
        <taxon>Pseudomonadati</taxon>
        <taxon>Pseudomonadota</taxon>
        <taxon>Gammaproteobacteria</taxon>
        <taxon>Vibrionales</taxon>
        <taxon>Vibrionaceae</taxon>
        <taxon>Vibrio</taxon>
    </lineage>
</organism>
<evidence type="ECO:0000256" key="2">
    <source>
        <dbReference type="ARBA" id="ARBA00022723"/>
    </source>
</evidence>
<dbReference type="RefSeq" id="WP_022610313.1">
    <property type="nucleotide sequence ID" value="NZ_LK391965.1"/>
</dbReference>
<dbReference type="GO" id="GO:0016811">
    <property type="term" value="F:hydrolase activity, acting on carbon-nitrogen (but not peptide) bonds, in linear amides"/>
    <property type="evidence" value="ECO:0007669"/>
    <property type="project" value="UniProtKB-UniRule"/>
</dbReference>
<evidence type="ECO:0000256" key="1">
    <source>
        <dbReference type="ARBA" id="ARBA00001946"/>
    </source>
</evidence>
<evidence type="ECO:0000256" key="4">
    <source>
        <dbReference type="ARBA" id="ARBA00022842"/>
    </source>
</evidence>
<dbReference type="Pfam" id="PF04794">
    <property type="entry name" value="YdjC"/>
    <property type="match status" value="1"/>
</dbReference>
<gene>
    <name evidence="7" type="ORF">VIBNISOn1_1150006</name>
</gene>
<keyword evidence="4 6" id="KW-0460">Magnesium</keyword>
<keyword evidence="3 6" id="KW-0378">Hydrolase</keyword>
<protein>
    <recommendedName>
        <fullName evidence="6">Carbohydrate deacetylase</fullName>
        <ecNumber evidence="6">3.5.1.-</ecNumber>
    </recommendedName>
</protein>
<dbReference type="Gene3D" id="3.20.20.370">
    <property type="entry name" value="Glycoside hydrolase/deacetylase"/>
    <property type="match status" value="1"/>
</dbReference>
<name>A0AAV2VIZ3_9VIBR</name>
<dbReference type="PANTHER" id="PTHR31609">
    <property type="entry name" value="YDJC DEACETYLASE FAMILY MEMBER"/>
    <property type="match status" value="1"/>
</dbReference>
<dbReference type="Proteomes" id="UP000018211">
    <property type="component" value="Unassembled WGS sequence"/>
</dbReference>